<evidence type="ECO:0000313" key="2">
    <source>
        <dbReference type="EMBL" id="QTD51457.1"/>
    </source>
</evidence>
<feature type="compositionally biased region" description="Polar residues" evidence="1">
    <location>
        <begin position="466"/>
        <end position="479"/>
    </location>
</feature>
<feature type="compositionally biased region" description="Polar residues" evidence="1">
    <location>
        <begin position="488"/>
        <end position="497"/>
    </location>
</feature>
<feature type="compositionally biased region" description="Low complexity" evidence="1">
    <location>
        <begin position="539"/>
        <end position="549"/>
    </location>
</feature>
<accession>A0A8A4TPU7</accession>
<dbReference type="Proteomes" id="UP000663929">
    <property type="component" value="Chromosome"/>
</dbReference>
<dbReference type="RefSeq" id="WP_237381585.1">
    <property type="nucleotide sequence ID" value="NZ_CP071793.1"/>
</dbReference>
<evidence type="ECO:0000313" key="3">
    <source>
        <dbReference type="Proteomes" id="UP000663929"/>
    </source>
</evidence>
<keyword evidence="3" id="KW-1185">Reference proteome</keyword>
<feature type="compositionally biased region" description="Polar residues" evidence="1">
    <location>
        <begin position="506"/>
        <end position="515"/>
    </location>
</feature>
<feature type="compositionally biased region" description="Polar residues" evidence="1">
    <location>
        <begin position="422"/>
        <end position="434"/>
    </location>
</feature>
<organism evidence="2 3">
    <name type="scientific">Sulfidibacter corallicola</name>
    <dbReference type="NCBI Taxonomy" id="2818388"/>
    <lineage>
        <taxon>Bacteria</taxon>
        <taxon>Pseudomonadati</taxon>
        <taxon>Acidobacteriota</taxon>
        <taxon>Holophagae</taxon>
        <taxon>Acanthopleuribacterales</taxon>
        <taxon>Acanthopleuribacteraceae</taxon>
        <taxon>Sulfidibacter</taxon>
    </lineage>
</organism>
<gene>
    <name evidence="2" type="ORF">J3U87_03220</name>
</gene>
<feature type="region of interest" description="Disordered" evidence="1">
    <location>
        <begin position="410"/>
        <end position="444"/>
    </location>
</feature>
<feature type="region of interest" description="Disordered" evidence="1">
    <location>
        <begin position="296"/>
        <end position="335"/>
    </location>
</feature>
<protein>
    <submittedName>
        <fullName evidence="2">Uncharacterized protein</fullName>
    </submittedName>
</protein>
<feature type="region of interest" description="Disordered" evidence="1">
    <location>
        <begin position="466"/>
        <end position="562"/>
    </location>
</feature>
<evidence type="ECO:0000256" key="1">
    <source>
        <dbReference type="SAM" id="MobiDB-lite"/>
    </source>
</evidence>
<dbReference type="AlphaFoldDB" id="A0A8A4TPU7"/>
<sequence length="714" mass="79270">MAAPTDILLVQLFEKEPDQLDRGMLAEELKRVKRGGSMGSPKQRSRYNRLKPHFAALQDLVEDERKFRVAWARACRHWRAERERERRSRIEALEKYLAPLREDGFVLSAIFDEMAQRFADLHSAEELRKVLTQAGVRVGSRPAPDPRFDVAPPPQMGEIERLLQSLGISDLYRFLDRPESCPTKELARAAADLSRTLLTQPNSDENDRRSQLAGCALAVFNSEPIRQAHDVALLRHRLKPLVEELAAANHHRSYVEMEQIERLVSRCRTGGGDPKLARAFLLDHCARATSWELLPARPRAKASRRPAPNPPSQPKTASPGSAGEKDRPLPPTDLVVRSRSYGMKLVWRAAARRDRTRYRVLRKRGSAPGHETDGELLADLAQNRFEDRDLQPGDDWFYGVFGVRGERFSRKAATSGPHRLAVTSTRSEAETSGQPDRPSRKRRSRGPWVLLALVVVGVLGLSWFSTREPSSPTPAQVSADSDLPRAPGSQSQATHQANPDPAAVSSAFNATSSAPESRPKPKPAETGAQFGGAQPTPPVQSADAAAPARPVAPRPPEPRRLPDVPTIALWVVGDPKLVSLVELELAQQLRKSRYRVVGSRAVRHHLGGSDHPDLQRVASAFSERGAHLMVNVHIERLSERQLNFYGRKGTAYVSAIDIDLIEASAGQFVQASSSERVTYSEVDVDRVVNRQVARIETQLNQDIQASWGAIRKGL</sequence>
<reference evidence="2" key="1">
    <citation type="submission" date="2021-03" db="EMBL/GenBank/DDBJ databases">
        <title>Acanthopleuribacteraceae sp. M133.</title>
        <authorList>
            <person name="Wang G."/>
        </authorList>
    </citation>
    <scope>NUCLEOTIDE SEQUENCE</scope>
    <source>
        <strain evidence="2">M133</strain>
    </source>
</reference>
<dbReference type="EMBL" id="CP071793">
    <property type="protein sequence ID" value="QTD51457.1"/>
    <property type="molecule type" value="Genomic_DNA"/>
</dbReference>
<proteinExistence type="predicted"/>
<name>A0A8A4TPU7_SULCO</name>
<dbReference type="KEGG" id="scor:J3U87_03220"/>